<evidence type="ECO:0000256" key="3">
    <source>
        <dbReference type="ARBA" id="ARBA00022763"/>
    </source>
</evidence>
<dbReference type="InterPro" id="IPR036590">
    <property type="entry name" value="SRAP-like"/>
</dbReference>
<sequence length="182" mass="19861">MRHLAPATWSLVPAWSSTDRLVYPTFNARIETALTKRTWSDSARGTRALIPMTGYYERAKDHSPWYFHPADDAPLFAAGLYAWWRGLLTCTIFTRAAIGKAAAVHDRMPVLVGPDLLADWIDPSIPGSSIVPKAAARSVNISVTLRQHEVEPITGDGPRLIEPALRLADESVAGTNTEAGNA</sequence>
<evidence type="ECO:0000256" key="2">
    <source>
        <dbReference type="ARBA" id="ARBA00022670"/>
    </source>
</evidence>
<reference evidence="9 10" key="1">
    <citation type="submission" date="2014-03" db="EMBL/GenBank/DDBJ databases">
        <title>Genomics of Bifidobacteria.</title>
        <authorList>
            <person name="Ventura M."/>
            <person name="Milani C."/>
            <person name="Lugli G.A."/>
        </authorList>
    </citation>
    <scope>NUCLEOTIDE SEQUENCE [LARGE SCALE GENOMIC DNA]</scope>
    <source>
        <strain evidence="9 10">DSM 21395</strain>
    </source>
</reference>
<name>A0A087CAQ4_9BIFI</name>
<organism evidence="9 10">
    <name type="scientific">Bifidobacterium mongoliense DSM 21395</name>
    <dbReference type="NCBI Taxonomy" id="1437603"/>
    <lineage>
        <taxon>Bacteria</taxon>
        <taxon>Bacillati</taxon>
        <taxon>Actinomycetota</taxon>
        <taxon>Actinomycetes</taxon>
        <taxon>Bifidobacteriales</taxon>
        <taxon>Bifidobacteriaceae</taxon>
        <taxon>Bifidobacterium</taxon>
    </lineage>
</organism>
<dbReference type="AlphaFoldDB" id="A0A087CAQ4"/>
<dbReference type="STRING" id="1437603.GCA_000771525_00055"/>
<accession>A0A087CAQ4</accession>
<keyword evidence="2 8" id="KW-0645">Protease</keyword>
<evidence type="ECO:0000313" key="9">
    <source>
        <dbReference type="EMBL" id="KFI80354.1"/>
    </source>
</evidence>
<keyword evidence="10" id="KW-1185">Reference proteome</keyword>
<evidence type="ECO:0000256" key="4">
    <source>
        <dbReference type="ARBA" id="ARBA00022801"/>
    </source>
</evidence>
<evidence type="ECO:0000256" key="8">
    <source>
        <dbReference type="RuleBase" id="RU364100"/>
    </source>
</evidence>
<evidence type="ECO:0000256" key="5">
    <source>
        <dbReference type="ARBA" id="ARBA00023124"/>
    </source>
</evidence>
<dbReference type="SUPFAM" id="SSF143081">
    <property type="entry name" value="BB1717-like"/>
    <property type="match status" value="1"/>
</dbReference>
<dbReference type="InterPro" id="IPR003738">
    <property type="entry name" value="SRAP"/>
</dbReference>
<dbReference type="PANTHER" id="PTHR13604:SF0">
    <property type="entry name" value="ABASIC SITE PROCESSING PROTEIN HMCES"/>
    <property type="match status" value="1"/>
</dbReference>
<evidence type="ECO:0000256" key="6">
    <source>
        <dbReference type="ARBA" id="ARBA00023125"/>
    </source>
</evidence>
<keyword evidence="7" id="KW-0456">Lyase</keyword>
<proteinExistence type="inferred from homology"/>
<dbReference type="EC" id="3.4.-.-" evidence="8"/>
<evidence type="ECO:0000256" key="1">
    <source>
        <dbReference type="ARBA" id="ARBA00008136"/>
    </source>
</evidence>
<dbReference type="GO" id="GO:0016829">
    <property type="term" value="F:lyase activity"/>
    <property type="evidence" value="ECO:0007669"/>
    <property type="project" value="UniProtKB-KW"/>
</dbReference>
<keyword evidence="4 8" id="KW-0378">Hydrolase</keyword>
<evidence type="ECO:0000256" key="7">
    <source>
        <dbReference type="ARBA" id="ARBA00023239"/>
    </source>
</evidence>
<dbReference type="PANTHER" id="PTHR13604">
    <property type="entry name" value="DC12-RELATED"/>
    <property type="match status" value="1"/>
</dbReference>
<dbReference type="EMBL" id="JGZE01000001">
    <property type="protein sequence ID" value="KFI80354.1"/>
    <property type="molecule type" value="Genomic_DNA"/>
</dbReference>
<keyword evidence="5" id="KW-0190">Covalent protein-DNA linkage</keyword>
<keyword evidence="3" id="KW-0227">DNA damage</keyword>
<dbReference type="eggNOG" id="COG2135">
    <property type="taxonomic scope" value="Bacteria"/>
</dbReference>
<gene>
    <name evidence="9" type="ORF">BMON_0227</name>
</gene>
<protein>
    <recommendedName>
        <fullName evidence="8">Abasic site processing protein</fullName>
        <ecNumber evidence="8">3.4.-.-</ecNumber>
    </recommendedName>
</protein>
<dbReference type="GO" id="GO:0106300">
    <property type="term" value="P:protein-DNA covalent cross-linking repair"/>
    <property type="evidence" value="ECO:0007669"/>
    <property type="project" value="InterPro"/>
</dbReference>
<comment type="caution">
    <text evidence="9">The sequence shown here is derived from an EMBL/GenBank/DDBJ whole genome shotgun (WGS) entry which is preliminary data.</text>
</comment>
<comment type="similarity">
    <text evidence="1 8">Belongs to the SOS response-associated peptidase family.</text>
</comment>
<dbReference type="GO" id="GO:0003697">
    <property type="term" value="F:single-stranded DNA binding"/>
    <property type="evidence" value="ECO:0007669"/>
    <property type="project" value="InterPro"/>
</dbReference>
<dbReference type="GO" id="GO:0006508">
    <property type="term" value="P:proteolysis"/>
    <property type="evidence" value="ECO:0007669"/>
    <property type="project" value="UniProtKB-KW"/>
</dbReference>
<keyword evidence="6" id="KW-0238">DNA-binding</keyword>
<dbReference type="Pfam" id="PF02586">
    <property type="entry name" value="SRAP"/>
    <property type="match status" value="1"/>
</dbReference>
<dbReference type="Gene3D" id="3.90.1680.10">
    <property type="entry name" value="SOS response associated peptidase-like"/>
    <property type="match status" value="1"/>
</dbReference>
<dbReference type="Proteomes" id="UP000029082">
    <property type="component" value="Unassembled WGS sequence"/>
</dbReference>
<dbReference type="GO" id="GO:0008233">
    <property type="term" value="F:peptidase activity"/>
    <property type="evidence" value="ECO:0007669"/>
    <property type="project" value="UniProtKB-KW"/>
</dbReference>
<evidence type="ECO:0000313" key="10">
    <source>
        <dbReference type="Proteomes" id="UP000029082"/>
    </source>
</evidence>